<dbReference type="InterPro" id="IPR009956">
    <property type="entry name" value="Post-segregation_anti-tox_CcdA"/>
</dbReference>
<gene>
    <name evidence="2" type="ORF">BB934_45185</name>
</gene>
<sequence>MLKHDSREAKPRRPTNVTLSLDLVNEAKELQVNVSQACESGLAQAVADARRARWLEENEEAFREHREMIEREGLILDEFRQF</sequence>
<evidence type="ECO:0000256" key="1">
    <source>
        <dbReference type="ARBA" id="ARBA00022649"/>
    </source>
</evidence>
<accession>A0A1B2EZM2</accession>
<name>A0A1B2EZM2_9HYPH</name>
<keyword evidence="1" id="KW-1277">Toxin-antitoxin system</keyword>
<dbReference type="RefSeq" id="WP_099516188.1">
    <property type="nucleotide sequence ID" value="NZ_CP016621.1"/>
</dbReference>
<evidence type="ECO:0000313" key="2">
    <source>
        <dbReference type="EMBL" id="ANY85416.1"/>
    </source>
</evidence>
<dbReference type="AlphaFoldDB" id="A0A1B2EZM2"/>
<keyword evidence="2" id="KW-0614">Plasmid</keyword>
<reference evidence="2" key="1">
    <citation type="submission" date="2016-07" db="EMBL/GenBank/DDBJ databases">
        <title>Microvirga ossetica sp. nov. a new species of rhizobia isolated from root nodules of the legume species Vicia alpestris Steven originated from North Ossetia region in the Caucasus.</title>
        <authorList>
            <person name="Safronova V.I."/>
            <person name="Kuznetsova I.G."/>
            <person name="Sazanova A.L."/>
            <person name="Belimov A."/>
            <person name="Andronov E."/>
            <person name="Osledkin Y.S."/>
            <person name="Onishchuk O.P."/>
            <person name="Kurchak O.N."/>
            <person name="Shaposhnikov A.I."/>
            <person name="Willems A."/>
            <person name="Tikhonovich I.A."/>
        </authorList>
    </citation>
    <scope>NUCLEOTIDE SEQUENCE [LARGE SCALE GENOMIC DNA]</scope>
    <source>
        <strain evidence="2">V5/3M</strain>
        <plasmid evidence="2">unnamed5</plasmid>
    </source>
</reference>
<dbReference type="Pfam" id="PF07362">
    <property type="entry name" value="CcdA"/>
    <property type="match status" value="1"/>
</dbReference>
<evidence type="ECO:0008006" key="3">
    <source>
        <dbReference type="Google" id="ProtNLM"/>
    </source>
</evidence>
<organism evidence="2">
    <name type="scientific">Microvirga ossetica</name>
    <dbReference type="NCBI Taxonomy" id="1882682"/>
    <lineage>
        <taxon>Bacteria</taxon>
        <taxon>Pseudomonadati</taxon>
        <taxon>Pseudomonadota</taxon>
        <taxon>Alphaproteobacteria</taxon>
        <taxon>Hyphomicrobiales</taxon>
        <taxon>Methylobacteriaceae</taxon>
        <taxon>Microvirga</taxon>
    </lineage>
</organism>
<dbReference type="EMBL" id="CP016621">
    <property type="protein sequence ID" value="ANY85416.1"/>
    <property type="molecule type" value="Genomic_DNA"/>
</dbReference>
<geneLocation type="plasmid" evidence="2">
    <name>unnamed5</name>
</geneLocation>
<proteinExistence type="predicted"/>
<dbReference type="OrthoDB" id="7191115at2"/>
<dbReference type="KEGG" id="moc:BB934_45185"/>
<protein>
    <recommendedName>
        <fullName evidence="3">Post-segregation antitoxin CcdA</fullName>
    </recommendedName>
</protein>